<dbReference type="OrthoDB" id="8614104at2"/>
<reference evidence="2 3" key="1">
    <citation type="submission" date="2016-10" db="EMBL/GenBank/DDBJ databases">
        <authorList>
            <person name="de Groot N.N."/>
        </authorList>
    </citation>
    <scope>NUCLEOTIDE SEQUENCE [LARGE SCALE GENOMIC DNA]</scope>
    <source>
        <strain evidence="2 3">DSM 26515</strain>
    </source>
</reference>
<gene>
    <name evidence="2" type="ORF">SAMN04487997_0214</name>
</gene>
<name>A0A1H6ZR01_9GAMM</name>
<feature type="compositionally biased region" description="Pro residues" evidence="1">
    <location>
        <begin position="453"/>
        <end position="477"/>
    </location>
</feature>
<evidence type="ECO:0000313" key="3">
    <source>
        <dbReference type="Proteomes" id="UP000199420"/>
    </source>
</evidence>
<proteinExistence type="predicted"/>
<dbReference type="Pfam" id="PF04860">
    <property type="entry name" value="Phage_portal"/>
    <property type="match status" value="1"/>
</dbReference>
<dbReference type="STRING" id="529704.SAMN02927913_2175"/>
<evidence type="ECO:0000313" key="2">
    <source>
        <dbReference type="EMBL" id="SEJ55859.1"/>
    </source>
</evidence>
<evidence type="ECO:0000256" key="1">
    <source>
        <dbReference type="SAM" id="MobiDB-lite"/>
    </source>
</evidence>
<feature type="region of interest" description="Disordered" evidence="1">
    <location>
        <begin position="450"/>
        <end position="493"/>
    </location>
</feature>
<sequence>MPRIPEGAKTTDLAPVANAARQQGFLGRLSTAVRYAIAGVSPDTWMSPNQPVQPVAQGAAGRQFDYPVGVNLTYTPRGTELTSFQQLRALADRCDLVRLAIETRKDQMSAMVWSVGGVDDAKDTEGDTRVQTITALLKRPDGVHSWQSWLRMVLEEVMVTDATSIYVRRRNNGEMYGFELIDGTTIKPLVDDTGRRPAPPSPAYQQVLKGIPAVDYTADELVYTPRNPRVHKFYGFSPVEQIILTVNIALRRMASQLQYFTEGNIPAAYASMPQDWSGEQIKQFQAYWDSVIEGDQGYKRKVRFVPGGTKVESVKDAPLKDEFDEWLARVVCYAFSLPPTAFIKQQNRSTSETQQEAALKEGLTPIMVWVKEVMDHLIQVHLGCPDLQFKWVEEESLDPAAQATILTTYQSHGAYTINEIRAKLGEKRITEPGGDAYLIFTASGAVPLEQVMAPPPAPVDPANPDEPPPRGGKPAPKPGDKAEKHADGDLNKAAEPLTNGEMELRDAFAAALDVVKQNAIKALKKLGKTAADGTRGGDNGTSPQDAWIAEYISELDTSGLSLAWDDYVDAITATAADGAKHEVARLIVTEPEVLTESPEAVATIFGGKDPDAIKWASEHAVEMLTKDGQGGKLAEATREMVRQTLTDALQADASHTGLADLLETAYAFSPERAELIATTELRDAEGKGAYVGATAVGMKAKHWLLSNDEGICVPCQRNAKQGWIPIDQPFQSGDAAPIAHPHCRCDAAYKRKLPEN</sequence>
<organism evidence="2 3">
    <name type="scientific">Frateuria terrea</name>
    <dbReference type="NCBI Taxonomy" id="529704"/>
    <lineage>
        <taxon>Bacteria</taxon>
        <taxon>Pseudomonadati</taxon>
        <taxon>Pseudomonadota</taxon>
        <taxon>Gammaproteobacteria</taxon>
        <taxon>Lysobacterales</taxon>
        <taxon>Rhodanobacteraceae</taxon>
        <taxon>Frateuria</taxon>
    </lineage>
</organism>
<protein>
    <submittedName>
        <fullName evidence="2">Phage portal protein, HK97 family</fullName>
    </submittedName>
</protein>
<feature type="compositionally biased region" description="Basic and acidic residues" evidence="1">
    <location>
        <begin position="478"/>
        <end position="492"/>
    </location>
</feature>
<dbReference type="RefSeq" id="WP_091336766.1">
    <property type="nucleotide sequence ID" value="NZ_FNYC01000012.1"/>
</dbReference>
<dbReference type="InterPro" id="IPR006944">
    <property type="entry name" value="Phage/GTA_portal"/>
</dbReference>
<dbReference type="Proteomes" id="UP000199420">
    <property type="component" value="Unassembled WGS sequence"/>
</dbReference>
<accession>A0A1H6ZR01</accession>
<dbReference type="AlphaFoldDB" id="A0A1H6ZR01"/>
<keyword evidence="3" id="KW-1185">Reference proteome</keyword>
<dbReference type="EMBL" id="FNYC01000012">
    <property type="protein sequence ID" value="SEJ55859.1"/>
    <property type="molecule type" value="Genomic_DNA"/>
</dbReference>